<sequence>MTAPFLSPSLALPLPATDPLPQRPLLPLHSPLPCQRPLPILRLPLCSSPSCLPPESSKLEDQQKSGASQ</sequence>
<proteinExistence type="predicted"/>
<reference evidence="2 3" key="1">
    <citation type="submission" date="2024-04" db="EMBL/GenBank/DDBJ databases">
        <authorList>
            <person name="Fracassetti M."/>
        </authorList>
    </citation>
    <scope>NUCLEOTIDE SEQUENCE [LARGE SCALE GENOMIC DNA]</scope>
</reference>
<name>A0AAV2DNZ3_9ROSI</name>
<dbReference type="Proteomes" id="UP001497516">
    <property type="component" value="Chromosome 3"/>
</dbReference>
<evidence type="ECO:0000256" key="1">
    <source>
        <dbReference type="SAM" id="MobiDB-lite"/>
    </source>
</evidence>
<evidence type="ECO:0000313" key="3">
    <source>
        <dbReference type="Proteomes" id="UP001497516"/>
    </source>
</evidence>
<gene>
    <name evidence="2" type="ORF">LTRI10_LOCUS17026</name>
</gene>
<dbReference type="AlphaFoldDB" id="A0AAV2DNZ3"/>
<feature type="region of interest" description="Disordered" evidence="1">
    <location>
        <begin position="1"/>
        <end position="29"/>
    </location>
</feature>
<accession>A0AAV2DNZ3</accession>
<organism evidence="2 3">
    <name type="scientific">Linum trigynum</name>
    <dbReference type="NCBI Taxonomy" id="586398"/>
    <lineage>
        <taxon>Eukaryota</taxon>
        <taxon>Viridiplantae</taxon>
        <taxon>Streptophyta</taxon>
        <taxon>Embryophyta</taxon>
        <taxon>Tracheophyta</taxon>
        <taxon>Spermatophyta</taxon>
        <taxon>Magnoliopsida</taxon>
        <taxon>eudicotyledons</taxon>
        <taxon>Gunneridae</taxon>
        <taxon>Pentapetalae</taxon>
        <taxon>rosids</taxon>
        <taxon>fabids</taxon>
        <taxon>Malpighiales</taxon>
        <taxon>Linaceae</taxon>
        <taxon>Linum</taxon>
    </lineage>
</organism>
<protein>
    <submittedName>
        <fullName evidence="2">Uncharacterized protein</fullName>
    </submittedName>
</protein>
<dbReference type="EMBL" id="OZ034816">
    <property type="protein sequence ID" value="CAL1375212.1"/>
    <property type="molecule type" value="Genomic_DNA"/>
</dbReference>
<feature type="compositionally biased region" description="Low complexity" evidence="1">
    <location>
        <begin position="1"/>
        <end position="15"/>
    </location>
</feature>
<evidence type="ECO:0000313" key="2">
    <source>
        <dbReference type="EMBL" id="CAL1375212.1"/>
    </source>
</evidence>
<keyword evidence="3" id="KW-1185">Reference proteome</keyword>